<reference evidence="6" key="1">
    <citation type="journal article" date="2019" name="Int. J. Syst. Evol. Microbiol.">
        <title>The Global Catalogue of Microorganisms (GCM) 10K type strain sequencing project: providing services to taxonomists for standard genome sequencing and annotation.</title>
        <authorList>
            <consortium name="The Broad Institute Genomics Platform"/>
            <consortium name="The Broad Institute Genome Sequencing Center for Infectious Disease"/>
            <person name="Wu L."/>
            <person name="Ma J."/>
        </authorList>
    </citation>
    <scope>NUCLEOTIDE SEQUENCE [LARGE SCALE GENOMIC DNA]</scope>
    <source>
        <strain evidence="6">CECT 8010</strain>
    </source>
</reference>
<proteinExistence type="predicted"/>
<dbReference type="InterPro" id="IPR051395">
    <property type="entry name" value="Cytochrome_c_Peroxidase/MauG"/>
</dbReference>
<evidence type="ECO:0000259" key="4">
    <source>
        <dbReference type="Pfam" id="PF03150"/>
    </source>
</evidence>
<dbReference type="GO" id="GO:0004601">
    <property type="term" value="F:peroxidase activity"/>
    <property type="evidence" value="ECO:0007669"/>
    <property type="project" value="UniProtKB-KW"/>
</dbReference>
<dbReference type="PIRSF" id="PIRSF000294">
    <property type="entry name" value="Cytochrome-c_peroxidase"/>
    <property type="match status" value="1"/>
</dbReference>
<dbReference type="Pfam" id="PF03150">
    <property type="entry name" value="CCP_MauG"/>
    <property type="match status" value="1"/>
</dbReference>
<sequence>MRLLSVILLLSFFIIAGIAWVSKNTDPKIIGTPIPFTVPKGWPQPVYDFKNNPLTQEGFALGRKLFYDTRLSKDGSLSCGSCHQQFAAFATYDHNLSHGINNAFTTRNAPSLANLAWVNNFMADGGINHLDLQPLAPITAPNEMGETIDNVVKKIKADTVYKRLFTKAFGDAAITTQRTMKALSQFMLLMVSSNSKYDKVMRGEANFILPEQLGYDIFKKKCANCHTEPLFTDFSYRNIGMPIDTFLNDYGRMRITRNVLDSLKFRVPSLRNVAYTAPYGHDGRFFGLMNVFDHYRSQAFNGPTTDSIFKNKLALSNFEIGQLTAFLYTLSDTSFLKDKRFAEPGTENTIPTFIHLH</sequence>
<dbReference type="PANTHER" id="PTHR30600:SF10">
    <property type="entry name" value="BLL6722 PROTEIN"/>
    <property type="match status" value="1"/>
</dbReference>
<name>A0ABV8PS94_9BACT</name>
<dbReference type="InterPro" id="IPR036909">
    <property type="entry name" value="Cyt_c-like_dom_sf"/>
</dbReference>
<keyword evidence="3" id="KW-0560">Oxidoreductase</keyword>
<dbReference type="PANTHER" id="PTHR30600">
    <property type="entry name" value="CYTOCHROME C PEROXIDASE-RELATED"/>
    <property type="match status" value="1"/>
</dbReference>
<feature type="domain" description="Di-haem cytochrome c peroxidase" evidence="4">
    <location>
        <begin position="57"/>
        <end position="205"/>
    </location>
</feature>
<evidence type="ECO:0000313" key="6">
    <source>
        <dbReference type="Proteomes" id="UP001595906"/>
    </source>
</evidence>
<evidence type="ECO:0000313" key="5">
    <source>
        <dbReference type="EMBL" id="MFC4231009.1"/>
    </source>
</evidence>
<comment type="caution">
    <text evidence="5">The sequence shown here is derived from an EMBL/GenBank/DDBJ whole genome shotgun (WGS) entry which is preliminary data.</text>
</comment>
<comment type="subcellular location">
    <subcellularLocation>
        <location evidence="1">Cell envelope</location>
    </subcellularLocation>
</comment>
<gene>
    <name evidence="5" type="ORF">ACFOW1_03845</name>
</gene>
<protein>
    <submittedName>
        <fullName evidence="5">Cytochrome-c peroxidase</fullName>
    </submittedName>
</protein>
<dbReference type="SUPFAM" id="SSF46626">
    <property type="entry name" value="Cytochrome c"/>
    <property type="match status" value="2"/>
</dbReference>
<dbReference type="EMBL" id="JBHSDC010000003">
    <property type="protein sequence ID" value="MFC4231009.1"/>
    <property type="molecule type" value="Genomic_DNA"/>
</dbReference>
<dbReference type="Proteomes" id="UP001595906">
    <property type="component" value="Unassembled WGS sequence"/>
</dbReference>
<dbReference type="InterPro" id="IPR026259">
    <property type="entry name" value="MauG/Cytc_peroxidase"/>
</dbReference>
<accession>A0ABV8PS94</accession>
<evidence type="ECO:0000256" key="3">
    <source>
        <dbReference type="ARBA" id="ARBA00023002"/>
    </source>
</evidence>
<keyword evidence="2" id="KW-0732">Signal</keyword>
<organism evidence="5 6">
    <name type="scientific">Parasediminibacterium paludis</name>
    <dbReference type="NCBI Taxonomy" id="908966"/>
    <lineage>
        <taxon>Bacteria</taxon>
        <taxon>Pseudomonadati</taxon>
        <taxon>Bacteroidota</taxon>
        <taxon>Chitinophagia</taxon>
        <taxon>Chitinophagales</taxon>
        <taxon>Chitinophagaceae</taxon>
        <taxon>Parasediminibacterium</taxon>
    </lineage>
</organism>
<dbReference type="InterPro" id="IPR004852">
    <property type="entry name" value="Di-haem_cyt_c_peroxidsae"/>
</dbReference>
<evidence type="ECO:0000256" key="1">
    <source>
        <dbReference type="ARBA" id="ARBA00004196"/>
    </source>
</evidence>
<dbReference type="RefSeq" id="WP_379012396.1">
    <property type="nucleotide sequence ID" value="NZ_JBHSDC010000003.1"/>
</dbReference>
<keyword evidence="6" id="KW-1185">Reference proteome</keyword>
<keyword evidence="5" id="KW-0575">Peroxidase</keyword>
<evidence type="ECO:0000256" key="2">
    <source>
        <dbReference type="ARBA" id="ARBA00022729"/>
    </source>
</evidence>
<dbReference type="Gene3D" id="1.10.760.10">
    <property type="entry name" value="Cytochrome c-like domain"/>
    <property type="match status" value="2"/>
</dbReference>